<accession>A0A9P7VMF5</accession>
<reference evidence="1" key="1">
    <citation type="submission" date="2020-11" db="EMBL/GenBank/DDBJ databases">
        <title>Adaptations for nitrogen fixation in a non-lichenized fungal sporocarp promotes dispersal by wood-feeding termites.</title>
        <authorList>
            <consortium name="DOE Joint Genome Institute"/>
            <person name="Koch R.A."/>
            <person name="Yoon G."/>
            <person name="Arayal U."/>
            <person name="Lail K."/>
            <person name="Amirebrahimi M."/>
            <person name="Labutti K."/>
            <person name="Lipzen A."/>
            <person name="Riley R."/>
            <person name="Barry K."/>
            <person name="Henrissat B."/>
            <person name="Grigoriev I.V."/>
            <person name="Herr J.R."/>
            <person name="Aime M.C."/>
        </authorList>
    </citation>
    <scope>NUCLEOTIDE SEQUENCE</scope>
    <source>
        <strain evidence="1">MCA 3950</strain>
    </source>
</reference>
<dbReference type="GeneID" id="66102855"/>
<dbReference type="OrthoDB" id="2562743at2759"/>
<keyword evidence="2" id="KW-1185">Reference proteome</keyword>
<dbReference type="RefSeq" id="XP_043036797.1">
    <property type="nucleotide sequence ID" value="XM_043180559.1"/>
</dbReference>
<organism evidence="1 2">
    <name type="scientific">Guyanagaster necrorhizus</name>
    <dbReference type="NCBI Taxonomy" id="856835"/>
    <lineage>
        <taxon>Eukaryota</taxon>
        <taxon>Fungi</taxon>
        <taxon>Dikarya</taxon>
        <taxon>Basidiomycota</taxon>
        <taxon>Agaricomycotina</taxon>
        <taxon>Agaricomycetes</taxon>
        <taxon>Agaricomycetidae</taxon>
        <taxon>Agaricales</taxon>
        <taxon>Marasmiineae</taxon>
        <taxon>Physalacriaceae</taxon>
        <taxon>Guyanagaster</taxon>
    </lineage>
</organism>
<dbReference type="Proteomes" id="UP000812287">
    <property type="component" value="Unassembled WGS sequence"/>
</dbReference>
<dbReference type="AlphaFoldDB" id="A0A9P7VMF5"/>
<dbReference type="EMBL" id="MU250546">
    <property type="protein sequence ID" value="KAG7443297.1"/>
    <property type="molecule type" value="Genomic_DNA"/>
</dbReference>
<sequence>MWSKVTGERDESQARIDKEERYLIQSYGFISPCSSNMRSTSKQNVEMLELIIAEATAVKEERSENLDKYTSLHTELQVMYSSLSDGRTDGESINVHCIRKA</sequence>
<protein>
    <submittedName>
        <fullName evidence="1">Uncharacterized protein</fullName>
    </submittedName>
</protein>
<evidence type="ECO:0000313" key="2">
    <source>
        <dbReference type="Proteomes" id="UP000812287"/>
    </source>
</evidence>
<gene>
    <name evidence="1" type="ORF">BT62DRAFT_339540</name>
</gene>
<evidence type="ECO:0000313" key="1">
    <source>
        <dbReference type="EMBL" id="KAG7443297.1"/>
    </source>
</evidence>
<comment type="caution">
    <text evidence="1">The sequence shown here is derived from an EMBL/GenBank/DDBJ whole genome shotgun (WGS) entry which is preliminary data.</text>
</comment>
<name>A0A9P7VMF5_9AGAR</name>
<proteinExistence type="predicted"/>